<name>A0A4P6JPG6_KTERU</name>
<dbReference type="KEGG" id="kbs:EPA93_15210"/>
<feature type="domain" description="Ricin B lectin" evidence="1">
    <location>
        <begin position="5"/>
        <end position="82"/>
    </location>
</feature>
<dbReference type="InterPro" id="IPR035992">
    <property type="entry name" value="Ricin_B-like_lectins"/>
</dbReference>
<dbReference type="OrthoDB" id="9801455at2"/>
<dbReference type="PROSITE" id="PS50231">
    <property type="entry name" value="RICIN_B_LECTIN"/>
    <property type="match status" value="1"/>
</dbReference>
<keyword evidence="3" id="KW-1185">Reference proteome</keyword>
<proteinExistence type="predicted"/>
<evidence type="ECO:0000259" key="1">
    <source>
        <dbReference type="Pfam" id="PF14200"/>
    </source>
</evidence>
<sequence>MANFDGEFFIFNRNSGKVIVVAGGSRDNGANICQWQYSGNDDQKWTLETTDGEYYTIKNRNSGKVIVVAGGSRDNGANICQWQHSGNTDQQWSLLKITK</sequence>
<dbReference type="CDD" id="cd00161">
    <property type="entry name" value="beta-trefoil_Ricin-like"/>
    <property type="match status" value="1"/>
</dbReference>
<dbReference type="EMBL" id="CP035758">
    <property type="protein sequence ID" value="QBD77267.1"/>
    <property type="molecule type" value="Genomic_DNA"/>
</dbReference>
<dbReference type="InterPro" id="IPR000772">
    <property type="entry name" value="Ricin_B_lectin"/>
</dbReference>
<protein>
    <recommendedName>
        <fullName evidence="1">Ricin B lectin domain-containing protein</fullName>
    </recommendedName>
</protein>
<evidence type="ECO:0000313" key="2">
    <source>
        <dbReference type="EMBL" id="QBD77267.1"/>
    </source>
</evidence>
<dbReference type="AlphaFoldDB" id="A0A4P6JPG6"/>
<dbReference type="RefSeq" id="WP_129888330.1">
    <property type="nucleotide sequence ID" value="NZ_CP035758.1"/>
</dbReference>
<accession>A0A4P6JPG6</accession>
<organism evidence="2 3">
    <name type="scientific">Ktedonosporobacter rubrisoli</name>
    <dbReference type="NCBI Taxonomy" id="2509675"/>
    <lineage>
        <taxon>Bacteria</taxon>
        <taxon>Bacillati</taxon>
        <taxon>Chloroflexota</taxon>
        <taxon>Ktedonobacteria</taxon>
        <taxon>Ktedonobacterales</taxon>
        <taxon>Ktedonosporobacteraceae</taxon>
        <taxon>Ktedonosporobacter</taxon>
    </lineage>
</organism>
<dbReference type="Gene3D" id="2.80.10.50">
    <property type="match status" value="2"/>
</dbReference>
<reference evidence="2 3" key="1">
    <citation type="submission" date="2019-01" db="EMBL/GenBank/DDBJ databases">
        <title>Ktedonosporobacter rubrisoli SCAWS-G2.</title>
        <authorList>
            <person name="Huang Y."/>
            <person name="Yan B."/>
        </authorList>
    </citation>
    <scope>NUCLEOTIDE SEQUENCE [LARGE SCALE GENOMIC DNA]</scope>
    <source>
        <strain evidence="2 3">SCAWS-G2</strain>
    </source>
</reference>
<dbReference type="SUPFAM" id="SSF50370">
    <property type="entry name" value="Ricin B-like lectins"/>
    <property type="match status" value="1"/>
</dbReference>
<dbReference type="Proteomes" id="UP000290365">
    <property type="component" value="Chromosome"/>
</dbReference>
<gene>
    <name evidence="2" type="ORF">EPA93_15210</name>
</gene>
<evidence type="ECO:0000313" key="3">
    <source>
        <dbReference type="Proteomes" id="UP000290365"/>
    </source>
</evidence>
<dbReference type="Pfam" id="PF14200">
    <property type="entry name" value="RicinB_lectin_2"/>
    <property type="match status" value="1"/>
</dbReference>